<evidence type="ECO:0000256" key="3">
    <source>
        <dbReference type="ARBA" id="ARBA00023212"/>
    </source>
</evidence>
<dbReference type="SMART" id="SM00450">
    <property type="entry name" value="RHOD"/>
    <property type="match status" value="1"/>
</dbReference>
<dbReference type="SUPFAM" id="SSF52821">
    <property type="entry name" value="Rhodanese/Cell cycle control phosphatase"/>
    <property type="match status" value="1"/>
</dbReference>
<keyword evidence="2" id="KW-0963">Cytoplasm</keyword>
<comment type="subcellular location">
    <subcellularLocation>
        <location evidence="1">Cytoplasm</location>
        <location evidence="1">Cytoskeleton</location>
        <location evidence="1">Microtubule organizing center</location>
        <location evidence="1">Centrosome</location>
    </subcellularLocation>
</comment>
<name>A0A8J4TXQ5_CLAMG</name>
<keyword evidence="8" id="KW-1185">Reference proteome</keyword>
<reference evidence="7" key="1">
    <citation type="submission" date="2020-07" db="EMBL/GenBank/DDBJ databases">
        <title>Clarias magur genome sequencing, assembly and annotation.</title>
        <authorList>
            <person name="Kushwaha B."/>
            <person name="Kumar R."/>
            <person name="Das P."/>
            <person name="Joshi C.G."/>
            <person name="Kumar D."/>
            <person name="Nagpure N.S."/>
            <person name="Pandey M."/>
            <person name="Agarwal S."/>
            <person name="Srivastava S."/>
            <person name="Singh M."/>
            <person name="Sahoo L."/>
            <person name="Jayasankar P."/>
            <person name="Meher P.K."/>
            <person name="Koringa P.G."/>
            <person name="Iquebal M.A."/>
            <person name="Das S.P."/>
            <person name="Bit A."/>
            <person name="Patnaik S."/>
            <person name="Patel N."/>
            <person name="Shah T.M."/>
            <person name="Hinsu A."/>
            <person name="Jena J.K."/>
        </authorList>
    </citation>
    <scope>NUCLEOTIDE SEQUENCE</scope>
    <source>
        <strain evidence="7">CIFAMagur01</strain>
        <tissue evidence="7">Testis</tissue>
    </source>
</reference>
<evidence type="ECO:0000259" key="6">
    <source>
        <dbReference type="PROSITE" id="PS50206"/>
    </source>
</evidence>
<protein>
    <recommendedName>
        <fullName evidence="5">Cilia-and flagella-associated protein 96</fullName>
    </recommendedName>
</protein>
<evidence type="ECO:0000256" key="5">
    <source>
        <dbReference type="ARBA" id="ARBA00035693"/>
    </source>
</evidence>
<dbReference type="Proteomes" id="UP000727407">
    <property type="component" value="Unassembled WGS sequence"/>
</dbReference>
<dbReference type="GO" id="GO:0005881">
    <property type="term" value="C:cytoplasmic microtubule"/>
    <property type="evidence" value="ECO:0007669"/>
    <property type="project" value="TreeGrafter"/>
</dbReference>
<dbReference type="PANTHER" id="PTHR31144">
    <property type="entry name" value="UPF0602 PROTEIN C4ORF47"/>
    <property type="match status" value="1"/>
</dbReference>
<feature type="domain" description="Rhodanese" evidence="6">
    <location>
        <begin position="19"/>
        <end position="116"/>
    </location>
</feature>
<dbReference type="AlphaFoldDB" id="A0A8J4TXQ5"/>
<dbReference type="Pfam" id="PF15239">
    <property type="entry name" value="CFAP96-like"/>
    <property type="match status" value="1"/>
</dbReference>
<dbReference type="PROSITE" id="PS50206">
    <property type="entry name" value="RHODANESE_3"/>
    <property type="match status" value="1"/>
</dbReference>
<dbReference type="Gene3D" id="3.40.250.10">
    <property type="entry name" value="Rhodanese-like domain"/>
    <property type="match status" value="1"/>
</dbReference>
<evidence type="ECO:0000313" key="8">
    <source>
        <dbReference type="Proteomes" id="UP000727407"/>
    </source>
</evidence>
<dbReference type="EMBL" id="QNUK01000275">
    <property type="protein sequence ID" value="KAF5896453.1"/>
    <property type="molecule type" value="Genomic_DNA"/>
</dbReference>
<evidence type="ECO:0000313" key="7">
    <source>
        <dbReference type="EMBL" id="KAF5896453.1"/>
    </source>
</evidence>
<dbReference type="InterPro" id="IPR036873">
    <property type="entry name" value="Rhodanese-like_dom_sf"/>
</dbReference>
<dbReference type="OrthoDB" id="283553at2759"/>
<dbReference type="InterPro" id="IPR029358">
    <property type="entry name" value="CFAP96"/>
</dbReference>
<feature type="non-terminal residue" evidence="7">
    <location>
        <position position="404"/>
    </location>
</feature>
<comment type="similarity">
    <text evidence="4">Belongs to the CFAP96 family.</text>
</comment>
<dbReference type="InterPro" id="IPR001763">
    <property type="entry name" value="Rhodanese-like_dom"/>
</dbReference>
<gene>
    <name evidence="7" type="ORF">DAT39_013832</name>
</gene>
<dbReference type="PANTHER" id="PTHR31144:SF1">
    <property type="entry name" value="UPF0602 PROTEIN C4ORF47"/>
    <property type="match status" value="1"/>
</dbReference>
<evidence type="ECO:0000256" key="1">
    <source>
        <dbReference type="ARBA" id="ARBA00004300"/>
    </source>
</evidence>
<dbReference type="GO" id="GO:0005813">
    <property type="term" value="C:centrosome"/>
    <property type="evidence" value="ECO:0007669"/>
    <property type="project" value="UniProtKB-SubCell"/>
</dbReference>
<evidence type="ECO:0000256" key="2">
    <source>
        <dbReference type="ARBA" id="ARBA00022490"/>
    </source>
</evidence>
<comment type="caution">
    <text evidence="7">The sequence shown here is derived from an EMBL/GenBank/DDBJ whole genome shotgun (WGS) entry which is preliminary data.</text>
</comment>
<dbReference type="Pfam" id="PF00581">
    <property type="entry name" value="Rhodanese"/>
    <property type="match status" value="1"/>
</dbReference>
<organism evidence="7 8">
    <name type="scientific">Clarias magur</name>
    <name type="common">Asian catfish</name>
    <name type="synonym">Macropteronotus magur</name>
    <dbReference type="NCBI Taxonomy" id="1594786"/>
    <lineage>
        <taxon>Eukaryota</taxon>
        <taxon>Metazoa</taxon>
        <taxon>Chordata</taxon>
        <taxon>Craniata</taxon>
        <taxon>Vertebrata</taxon>
        <taxon>Euteleostomi</taxon>
        <taxon>Actinopterygii</taxon>
        <taxon>Neopterygii</taxon>
        <taxon>Teleostei</taxon>
        <taxon>Ostariophysi</taxon>
        <taxon>Siluriformes</taxon>
        <taxon>Clariidae</taxon>
        <taxon>Clarias</taxon>
    </lineage>
</organism>
<evidence type="ECO:0000256" key="4">
    <source>
        <dbReference type="ARBA" id="ARBA00035656"/>
    </source>
</evidence>
<sequence>MANAGKDISYSELKCLMEKSKDLVLVDVRSKDEVDKGHIPGSLHIPLDTVEREFSLDTHDFQEKFGVPKPQLDSLDLVFHCQLGRRGAMATEKARNLGYQKKFLQEFGNMPDAKSDMERVGLFQEMSYISIGDKYNPFTQHLFNDAAYKNKQMLVSGPKKKSALQAGYFDTRFKRIFENEAMTDLIKIQRQYQIQQAKKNLTKAFLPNNGGKKASGTGGYYGTFGGPVKAMSPLGMPKMTYKSPGKNIYTSPPKKGSGYGFPGVTLSKLDLYSSDPYDQVRELLKREMAAHKSQMKGGPFHLNLYPKECFDSNPYKFNKPLPLSNIAVEKKTHFAVPFKPTSPSKRIGGMKAGTFDPYPSHSSDAYIIKKPKSDVSMNKGIKIFHPSPGPKSTPVKSIISLNVN</sequence>
<proteinExistence type="inferred from homology"/>
<accession>A0A8J4TXQ5</accession>
<keyword evidence="3" id="KW-0206">Cytoskeleton</keyword>